<dbReference type="OrthoDB" id="7920740at2759"/>
<comment type="caution">
    <text evidence="3">The sequence shown here is derived from an EMBL/GenBank/DDBJ whole genome shotgun (WGS) entry which is preliminary data.</text>
</comment>
<dbReference type="PROSITE" id="PS50158">
    <property type="entry name" value="ZF_CCHC"/>
    <property type="match status" value="1"/>
</dbReference>
<protein>
    <recommendedName>
        <fullName evidence="2">CCHC-type domain-containing protein</fullName>
    </recommendedName>
</protein>
<dbReference type="EMBL" id="BMAW01082342">
    <property type="protein sequence ID" value="GFU28765.1"/>
    <property type="molecule type" value="Genomic_DNA"/>
</dbReference>
<dbReference type="Gene3D" id="4.10.60.10">
    <property type="entry name" value="Zinc finger, CCHC-type"/>
    <property type="match status" value="1"/>
</dbReference>
<keyword evidence="4" id="KW-1185">Reference proteome</keyword>
<feature type="domain" description="CCHC-type" evidence="2">
    <location>
        <begin position="94"/>
        <end position="108"/>
    </location>
</feature>
<organism evidence="3 4">
    <name type="scientific">Nephila pilipes</name>
    <name type="common">Giant wood spider</name>
    <name type="synonym">Nephila maculata</name>
    <dbReference type="NCBI Taxonomy" id="299642"/>
    <lineage>
        <taxon>Eukaryota</taxon>
        <taxon>Metazoa</taxon>
        <taxon>Ecdysozoa</taxon>
        <taxon>Arthropoda</taxon>
        <taxon>Chelicerata</taxon>
        <taxon>Arachnida</taxon>
        <taxon>Araneae</taxon>
        <taxon>Araneomorphae</taxon>
        <taxon>Entelegynae</taxon>
        <taxon>Araneoidea</taxon>
        <taxon>Nephilidae</taxon>
        <taxon>Nephila</taxon>
    </lineage>
</organism>
<keyword evidence="1" id="KW-0862">Zinc</keyword>
<dbReference type="Proteomes" id="UP000887013">
    <property type="component" value="Unassembled WGS sequence"/>
</dbReference>
<dbReference type="SUPFAM" id="SSF57756">
    <property type="entry name" value="Retrovirus zinc finger-like domains"/>
    <property type="match status" value="1"/>
</dbReference>
<evidence type="ECO:0000313" key="3">
    <source>
        <dbReference type="EMBL" id="GFU28765.1"/>
    </source>
</evidence>
<keyword evidence="1" id="KW-0863">Zinc-finger</keyword>
<name>A0A8X6ULI0_NEPPI</name>
<sequence>MKPYVEKMDALTYNNYVFWEEDVRAILLERDNWEQNFPVGGQIRGKKFKFSNVLEELLAEEADLIQSQKEQEQTALKIENALTKNPQKKLKDVKCYNCRKMGHYKFNCGVQNVGDKKEDTRKKTSRKKKKKNVENDCTIDVCMSTDAPNTSGWVFDSGASTHFCGDKMLRHDLTP</sequence>
<gene>
    <name evidence="3" type="ORF">NPIL_202331</name>
</gene>
<keyword evidence="1" id="KW-0479">Metal-binding</keyword>
<evidence type="ECO:0000313" key="4">
    <source>
        <dbReference type="Proteomes" id="UP000887013"/>
    </source>
</evidence>
<proteinExistence type="predicted"/>
<accession>A0A8X6ULI0</accession>
<reference evidence="3" key="1">
    <citation type="submission" date="2020-08" db="EMBL/GenBank/DDBJ databases">
        <title>Multicomponent nature underlies the extraordinary mechanical properties of spider dragline silk.</title>
        <authorList>
            <person name="Kono N."/>
            <person name="Nakamura H."/>
            <person name="Mori M."/>
            <person name="Yoshida Y."/>
            <person name="Ohtoshi R."/>
            <person name="Malay A.D."/>
            <person name="Moran D.A.P."/>
            <person name="Tomita M."/>
            <person name="Numata K."/>
            <person name="Arakawa K."/>
        </authorList>
    </citation>
    <scope>NUCLEOTIDE SEQUENCE</scope>
</reference>
<dbReference type="AlphaFoldDB" id="A0A8X6ULI0"/>
<evidence type="ECO:0000256" key="1">
    <source>
        <dbReference type="PROSITE-ProRule" id="PRU00047"/>
    </source>
</evidence>
<dbReference type="GO" id="GO:0003676">
    <property type="term" value="F:nucleic acid binding"/>
    <property type="evidence" value="ECO:0007669"/>
    <property type="project" value="InterPro"/>
</dbReference>
<dbReference type="InterPro" id="IPR036875">
    <property type="entry name" value="Znf_CCHC_sf"/>
</dbReference>
<dbReference type="GO" id="GO:0008270">
    <property type="term" value="F:zinc ion binding"/>
    <property type="evidence" value="ECO:0007669"/>
    <property type="project" value="UniProtKB-KW"/>
</dbReference>
<evidence type="ECO:0000259" key="2">
    <source>
        <dbReference type="PROSITE" id="PS50158"/>
    </source>
</evidence>
<dbReference type="InterPro" id="IPR001878">
    <property type="entry name" value="Znf_CCHC"/>
</dbReference>